<evidence type="ECO:0000259" key="4">
    <source>
        <dbReference type="Pfam" id="PF00465"/>
    </source>
</evidence>
<dbReference type="EMBL" id="JACXAH010000022">
    <property type="protein sequence ID" value="MBD1373325.1"/>
    <property type="molecule type" value="Genomic_DNA"/>
</dbReference>
<feature type="domain" description="Alcohol dehydrogenase iron-type/glycerol dehydrogenase GldA" evidence="4">
    <location>
        <begin position="12"/>
        <end position="189"/>
    </location>
</feature>
<accession>A0A926NDC9</accession>
<dbReference type="InterPro" id="IPR056798">
    <property type="entry name" value="ADH_Fe_C"/>
</dbReference>
<gene>
    <name evidence="6" type="ORF">IC620_13305</name>
</gene>
<proteinExistence type="inferred from homology"/>
<feature type="domain" description="Fe-containing alcohol dehydrogenase-like C-terminal" evidence="5">
    <location>
        <begin position="200"/>
        <end position="371"/>
    </location>
</feature>
<name>A0A926NDC9_9BACL</name>
<sequence>MNIRTFQQRTIVHSGIGSHSLVPQLFQGMNAKRVVIITDSQLVDSGVVKQVQATFASAPAQSTEMIGVYAGIEQDASCSSINRAVQYVREQKADGLLAIGGGSVLDAVKAIKYCMAHEILDVGSAFTIGIYKEEWPRAKPMPIPHISIPTTAGTGSEISPISVIFNEQRKQKMNLIHPYIASDMAVLDPKLTVGLPPFITAFTGFDALTHAIEAFFSPKAYSITDAVAIQAIQLIFKHLPIAVADGQNLSARMEMLYASLMGITAFSYALHAIPIHNLAHAYGALFRIPHGLANSVLLPVVMEHLQTFYEPKMKKLASVLKIDSHHVIPSIRDLQANVGLPTGFSDFQITPDNEEALIQNVQDDPIAKGYPLSTTLIRQIHQQVKGYH</sequence>
<dbReference type="Pfam" id="PF25137">
    <property type="entry name" value="ADH_Fe_C"/>
    <property type="match status" value="1"/>
</dbReference>
<evidence type="ECO:0000256" key="3">
    <source>
        <dbReference type="ARBA" id="ARBA00023027"/>
    </source>
</evidence>
<protein>
    <submittedName>
        <fullName evidence="6">Iron-containing alcohol dehydrogenase</fullName>
    </submittedName>
</protein>
<organism evidence="6 7">
    <name type="scientific">Polycladospora coralii</name>
    <dbReference type="NCBI Taxonomy" id="2771432"/>
    <lineage>
        <taxon>Bacteria</taxon>
        <taxon>Bacillati</taxon>
        <taxon>Bacillota</taxon>
        <taxon>Bacilli</taxon>
        <taxon>Bacillales</taxon>
        <taxon>Thermoactinomycetaceae</taxon>
        <taxon>Polycladospora</taxon>
    </lineage>
</organism>
<evidence type="ECO:0000313" key="6">
    <source>
        <dbReference type="EMBL" id="MBD1373325.1"/>
    </source>
</evidence>
<dbReference type="PROSITE" id="PS00913">
    <property type="entry name" value="ADH_IRON_1"/>
    <property type="match status" value="1"/>
</dbReference>
<dbReference type="PANTHER" id="PTHR11496:SF102">
    <property type="entry name" value="ALCOHOL DEHYDROGENASE 4"/>
    <property type="match status" value="1"/>
</dbReference>
<dbReference type="RefSeq" id="WP_191142446.1">
    <property type="nucleotide sequence ID" value="NZ_JACXAH010000022.1"/>
</dbReference>
<dbReference type="GO" id="GO:0046872">
    <property type="term" value="F:metal ion binding"/>
    <property type="evidence" value="ECO:0007669"/>
    <property type="project" value="InterPro"/>
</dbReference>
<dbReference type="Proteomes" id="UP000661691">
    <property type="component" value="Unassembled WGS sequence"/>
</dbReference>
<dbReference type="Gene3D" id="1.20.1090.10">
    <property type="entry name" value="Dehydroquinate synthase-like - alpha domain"/>
    <property type="match status" value="1"/>
</dbReference>
<dbReference type="CDD" id="cd14863">
    <property type="entry name" value="Fe-ADH-like"/>
    <property type="match status" value="1"/>
</dbReference>
<dbReference type="GO" id="GO:0004022">
    <property type="term" value="F:alcohol dehydrogenase (NAD+) activity"/>
    <property type="evidence" value="ECO:0007669"/>
    <property type="project" value="UniProtKB-ARBA"/>
</dbReference>
<dbReference type="Pfam" id="PF00465">
    <property type="entry name" value="Fe-ADH"/>
    <property type="match status" value="1"/>
</dbReference>
<dbReference type="AlphaFoldDB" id="A0A926NDC9"/>
<comment type="caution">
    <text evidence="6">The sequence shown here is derived from an EMBL/GenBank/DDBJ whole genome shotgun (WGS) entry which is preliminary data.</text>
</comment>
<evidence type="ECO:0000313" key="7">
    <source>
        <dbReference type="Proteomes" id="UP000661691"/>
    </source>
</evidence>
<keyword evidence="3" id="KW-0520">NAD</keyword>
<dbReference type="FunFam" id="3.40.50.1970:FF:000003">
    <property type="entry name" value="Alcohol dehydrogenase, iron-containing"/>
    <property type="match status" value="1"/>
</dbReference>
<dbReference type="SUPFAM" id="SSF56796">
    <property type="entry name" value="Dehydroquinate synthase-like"/>
    <property type="match status" value="1"/>
</dbReference>
<dbReference type="InterPro" id="IPR001670">
    <property type="entry name" value="ADH_Fe/GldA"/>
</dbReference>
<evidence type="ECO:0000256" key="2">
    <source>
        <dbReference type="ARBA" id="ARBA00023002"/>
    </source>
</evidence>
<dbReference type="PANTHER" id="PTHR11496">
    <property type="entry name" value="ALCOHOL DEHYDROGENASE"/>
    <property type="match status" value="1"/>
</dbReference>
<keyword evidence="2" id="KW-0560">Oxidoreductase</keyword>
<dbReference type="Gene3D" id="3.40.50.1970">
    <property type="match status" value="1"/>
</dbReference>
<evidence type="ECO:0000256" key="1">
    <source>
        <dbReference type="ARBA" id="ARBA00007358"/>
    </source>
</evidence>
<dbReference type="InterPro" id="IPR018211">
    <property type="entry name" value="ADH_Fe_CS"/>
</dbReference>
<comment type="similarity">
    <text evidence="1">Belongs to the iron-containing alcohol dehydrogenase family.</text>
</comment>
<evidence type="ECO:0000259" key="5">
    <source>
        <dbReference type="Pfam" id="PF25137"/>
    </source>
</evidence>
<keyword evidence="7" id="KW-1185">Reference proteome</keyword>
<reference evidence="6" key="1">
    <citation type="submission" date="2020-09" db="EMBL/GenBank/DDBJ databases">
        <title>A novel bacterium of genus Hazenella, isolated from South China Sea.</title>
        <authorList>
            <person name="Huang H."/>
            <person name="Mo K."/>
            <person name="Hu Y."/>
        </authorList>
    </citation>
    <scope>NUCLEOTIDE SEQUENCE</scope>
    <source>
        <strain evidence="6">IB182357</strain>
    </source>
</reference>
<dbReference type="InterPro" id="IPR039697">
    <property type="entry name" value="Alcohol_dehydrogenase_Fe"/>
</dbReference>